<feature type="disulfide bond" description="Redox-active" evidence="6">
    <location>
        <begin position="60"/>
        <end position="94"/>
    </location>
</feature>
<dbReference type="Gene3D" id="3.40.30.10">
    <property type="entry name" value="Glutaredoxin"/>
    <property type="match status" value="1"/>
</dbReference>
<comment type="subunit">
    <text evidence="6">Homodimer.</text>
</comment>
<name>A0A1G8EVJ1_9BACI</name>
<comment type="miscellaneous">
    <text evidence="6">The active site is a conserved redox-active cysteine residue, the peroxidatic cysteine (C(P)), which makes the nucleophilic attack on the peroxide substrate. The peroxide oxidizes the C(P)-SH to cysteine sulfenic acid (C(P)-SOH), which then reacts with another cysteine residue, the resolving cysteine (C(R)), to form a disulfide bridge. The disulfide is subsequently reduced by an appropriate electron donor to complete the catalytic cycle. In this atypical 2-Cys peroxiredoxin, C(R) is present in the same subunit to form an intramolecular disulfide. The disulfide is subsequently reduced by thioredoxin.</text>
</comment>
<reference evidence="8 9" key="1">
    <citation type="submission" date="2016-10" db="EMBL/GenBank/DDBJ databases">
        <authorList>
            <person name="de Groot N.N."/>
        </authorList>
    </citation>
    <scope>NUCLEOTIDE SEQUENCE [LARGE SCALE GENOMIC DNA]</scope>
    <source>
        <strain evidence="9">P4B,CCM 7963,CECT 7998,DSM 25260,IBRC-M 10614,KCTC 13821</strain>
    </source>
</reference>
<evidence type="ECO:0000256" key="3">
    <source>
        <dbReference type="ARBA" id="ARBA00023002"/>
    </source>
</evidence>
<evidence type="ECO:0000256" key="6">
    <source>
        <dbReference type="HAMAP-Rule" id="MF_00269"/>
    </source>
</evidence>
<dbReference type="OrthoDB" id="9781543at2"/>
<dbReference type="InterPro" id="IPR002065">
    <property type="entry name" value="TPX"/>
</dbReference>
<evidence type="ECO:0000313" key="9">
    <source>
        <dbReference type="Proteomes" id="UP000199017"/>
    </source>
</evidence>
<gene>
    <name evidence="6" type="primary">tpx</name>
    <name evidence="8" type="ORF">SAMN05216352_102394</name>
</gene>
<dbReference type="PANTHER" id="PTHR43110:SF1">
    <property type="entry name" value="THIOL PEROXIDASE"/>
    <property type="match status" value="1"/>
</dbReference>
<feature type="domain" description="Thioredoxin" evidence="7">
    <location>
        <begin position="18"/>
        <end position="164"/>
    </location>
</feature>
<comment type="catalytic activity">
    <reaction evidence="6">
        <text>a hydroperoxide + [thioredoxin]-dithiol = an alcohol + [thioredoxin]-disulfide + H2O</text>
        <dbReference type="Rhea" id="RHEA:62620"/>
        <dbReference type="Rhea" id="RHEA-COMP:10698"/>
        <dbReference type="Rhea" id="RHEA-COMP:10700"/>
        <dbReference type="ChEBI" id="CHEBI:15377"/>
        <dbReference type="ChEBI" id="CHEBI:29950"/>
        <dbReference type="ChEBI" id="CHEBI:30879"/>
        <dbReference type="ChEBI" id="CHEBI:35924"/>
        <dbReference type="ChEBI" id="CHEBI:50058"/>
        <dbReference type="EC" id="1.11.1.24"/>
    </reaction>
</comment>
<dbReference type="EMBL" id="FNDU01000002">
    <property type="protein sequence ID" value="SDH73729.1"/>
    <property type="molecule type" value="Genomic_DNA"/>
</dbReference>
<evidence type="ECO:0000256" key="2">
    <source>
        <dbReference type="ARBA" id="ARBA00022862"/>
    </source>
</evidence>
<dbReference type="InterPro" id="IPR050455">
    <property type="entry name" value="Tpx_Peroxidase_subfamily"/>
</dbReference>
<evidence type="ECO:0000259" key="7">
    <source>
        <dbReference type="PROSITE" id="PS51352"/>
    </source>
</evidence>
<dbReference type="PROSITE" id="PS51352">
    <property type="entry name" value="THIOREDOXIN_2"/>
    <property type="match status" value="1"/>
</dbReference>
<dbReference type="NCBIfam" id="NF001808">
    <property type="entry name" value="PRK00522.1"/>
    <property type="match status" value="1"/>
</dbReference>
<evidence type="ECO:0000313" key="8">
    <source>
        <dbReference type="EMBL" id="SDH73729.1"/>
    </source>
</evidence>
<comment type="similarity">
    <text evidence="6">Belongs to the peroxiredoxin family. Tpx subfamily.</text>
</comment>
<accession>A0A1G8EVJ1</accession>
<dbReference type="PANTHER" id="PTHR43110">
    <property type="entry name" value="THIOL PEROXIDASE"/>
    <property type="match status" value="1"/>
</dbReference>
<dbReference type="RefSeq" id="WP_091581730.1">
    <property type="nucleotide sequence ID" value="NZ_FNDU01000002.1"/>
</dbReference>
<dbReference type="InterPro" id="IPR013740">
    <property type="entry name" value="Redoxin"/>
</dbReference>
<comment type="function">
    <text evidence="6">Thiol-specific peroxidase that catalyzes the reduction of hydrogen peroxide and organic hydroperoxides to water and alcohols, respectively. Plays a role in cell protection against oxidative stress by detoxifying peroxides.</text>
</comment>
<protein>
    <recommendedName>
        <fullName evidence="6">Thiol peroxidase</fullName>
        <shortName evidence="6">Tpx</shortName>
        <ecNumber evidence="6">1.11.1.24</ecNumber>
    </recommendedName>
    <alternativeName>
        <fullName evidence="6">Peroxiredoxin tpx</fullName>
        <shortName evidence="6">Prx</shortName>
    </alternativeName>
    <alternativeName>
        <fullName evidence="6">Thioredoxin peroxidase</fullName>
    </alternativeName>
    <alternativeName>
        <fullName evidence="6">Thioredoxin-dependent peroxiredoxin</fullName>
    </alternativeName>
</protein>
<dbReference type="PROSITE" id="PS01265">
    <property type="entry name" value="TPX"/>
    <property type="match status" value="1"/>
</dbReference>
<keyword evidence="2 6" id="KW-0049">Antioxidant</keyword>
<dbReference type="EC" id="1.11.1.24" evidence="6"/>
<keyword evidence="9" id="KW-1185">Reference proteome</keyword>
<dbReference type="GO" id="GO:0008379">
    <property type="term" value="F:thioredoxin peroxidase activity"/>
    <property type="evidence" value="ECO:0007669"/>
    <property type="project" value="UniProtKB-UniRule"/>
</dbReference>
<proteinExistence type="inferred from homology"/>
<dbReference type="CDD" id="cd03014">
    <property type="entry name" value="PRX_Atyp2cys"/>
    <property type="match status" value="1"/>
</dbReference>
<evidence type="ECO:0000256" key="4">
    <source>
        <dbReference type="ARBA" id="ARBA00023157"/>
    </source>
</evidence>
<dbReference type="STRING" id="930129.SAMN05216352_102394"/>
<sequence length="166" mass="18201">MAEITFKENPVTLLGEEVKPGDKAPDFKVLANDLSEVTLADTKGKVRLISVVPSVDTGVCDQQTRRFNEEAANLDGVEVITISVDLPFAQKRWCAAAGIDNLQVLSDHRDLSFGKNYGVAIEELRLLARSIFVIDSNDEVTYTEYVSEATNHPDYEAAVNAAKEAK</sequence>
<keyword evidence="3 6" id="KW-0560">Oxidoreductase</keyword>
<keyword evidence="4 6" id="KW-1015">Disulfide bond</keyword>
<feature type="active site" description="Cysteine sulfenic acid (-SOH) intermediate" evidence="6">
    <location>
        <position position="60"/>
    </location>
</feature>
<dbReference type="InterPro" id="IPR036249">
    <property type="entry name" value="Thioredoxin-like_sf"/>
</dbReference>
<evidence type="ECO:0000256" key="5">
    <source>
        <dbReference type="ARBA" id="ARBA00023284"/>
    </source>
</evidence>
<organism evidence="8 9">
    <name type="scientific">Alteribacillus bidgolensis</name>
    <dbReference type="NCBI Taxonomy" id="930129"/>
    <lineage>
        <taxon>Bacteria</taxon>
        <taxon>Bacillati</taxon>
        <taxon>Bacillota</taxon>
        <taxon>Bacilli</taxon>
        <taxon>Bacillales</taxon>
        <taxon>Bacillaceae</taxon>
        <taxon>Alteribacillus</taxon>
    </lineage>
</organism>
<dbReference type="HAMAP" id="MF_00269">
    <property type="entry name" value="Tpx"/>
    <property type="match status" value="1"/>
</dbReference>
<dbReference type="AlphaFoldDB" id="A0A1G8EVJ1"/>
<evidence type="ECO:0000256" key="1">
    <source>
        <dbReference type="ARBA" id="ARBA00022559"/>
    </source>
</evidence>
<dbReference type="Pfam" id="PF08534">
    <property type="entry name" value="Redoxin"/>
    <property type="match status" value="1"/>
</dbReference>
<dbReference type="SUPFAM" id="SSF52833">
    <property type="entry name" value="Thioredoxin-like"/>
    <property type="match status" value="1"/>
</dbReference>
<keyword evidence="1 6" id="KW-0575">Peroxidase</keyword>
<keyword evidence="5 6" id="KW-0676">Redox-active center</keyword>
<dbReference type="InterPro" id="IPR018219">
    <property type="entry name" value="Tpx_CS"/>
</dbReference>
<dbReference type="InterPro" id="IPR013766">
    <property type="entry name" value="Thioredoxin_domain"/>
</dbReference>
<dbReference type="Proteomes" id="UP000199017">
    <property type="component" value="Unassembled WGS sequence"/>
</dbReference>